<evidence type="ECO:0000256" key="3">
    <source>
        <dbReference type="ARBA" id="ARBA00022448"/>
    </source>
</evidence>
<evidence type="ECO:0000259" key="9">
    <source>
        <dbReference type="PROSITE" id="PS50850"/>
    </source>
</evidence>
<dbReference type="InterPro" id="IPR036259">
    <property type="entry name" value="MFS_trans_sf"/>
</dbReference>
<feature type="transmembrane region" description="Helical" evidence="8">
    <location>
        <begin position="28"/>
        <end position="46"/>
    </location>
</feature>
<feature type="transmembrane region" description="Helical" evidence="8">
    <location>
        <begin position="152"/>
        <end position="174"/>
    </location>
</feature>
<evidence type="ECO:0000256" key="6">
    <source>
        <dbReference type="ARBA" id="ARBA00022989"/>
    </source>
</evidence>
<dbReference type="SUPFAM" id="SSF103473">
    <property type="entry name" value="MFS general substrate transporter"/>
    <property type="match status" value="1"/>
</dbReference>
<comment type="subcellular location">
    <subcellularLocation>
        <location evidence="1">Cell membrane</location>
        <topology evidence="1">Multi-pass membrane protein</topology>
    </subcellularLocation>
</comment>
<feature type="transmembrane region" description="Helical" evidence="8">
    <location>
        <begin position="264"/>
        <end position="285"/>
    </location>
</feature>
<accession>A0ABU1A3P3</accession>
<feature type="transmembrane region" description="Helical" evidence="8">
    <location>
        <begin position="320"/>
        <end position="343"/>
    </location>
</feature>
<comment type="similarity">
    <text evidence="2">Belongs to the major facilitator superfamily.</text>
</comment>
<evidence type="ECO:0000256" key="5">
    <source>
        <dbReference type="ARBA" id="ARBA00022692"/>
    </source>
</evidence>
<feature type="transmembrane region" description="Helical" evidence="8">
    <location>
        <begin position="93"/>
        <end position="113"/>
    </location>
</feature>
<feature type="transmembrane region" description="Helical" evidence="8">
    <location>
        <begin position="66"/>
        <end position="86"/>
    </location>
</feature>
<dbReference type="CDD" id="cd17324">
    <property type="entry name" value="MFS_NepI_like"/>
    <property type="match status" value="1"/>
</dbReference>
<dbReference type="InterPro" id="IPR011701">
    <property type="entry name" value="MFS"/>
</dbReference>
<gene>
    <name evidence="10" type="ORF">RBU60_12010</name>
</gene>
<dbReference type="Pfam" id="PF07690">
    <property type="entry name" value="MFS_1"/>
    <property type="match status" value="1"/>
</dbReference>
<dbReference type="Proteomes" id="UP001230915">
    <property type="component" value="Unassembled WGS sequence"/>
</dbReference>
<dbReference type="PROSITE" id="PS50850">
    <property type="entry name" value="MFS"/>
    <property type="match status" value="1"/>
</dbReference>
<feature type="transmembrane region" description="Helical" evidence="8">
    <location>
        <begin position="297"/>
        <end position="314"/>
    </location>
</feature>
<evidence type="ECO:0000256" key="2">
    <source>
        <dbReference type="ARBA" id="ARBA00008335"/>
    </source>
</evidence>
<evidence type="ECO:0000256" key="1">
    <source>
        <dbReference type="ARBA" id="ARBA00004651"/>
    </source>
</evidence>
<dbReference type="EMBL" id="JAVHUL010000037">
    <property type="protein sequence ID" value="MDQ7918301.1"/>
    <property type="molecule type" value="Genomic_DNA"/>
</dbReference>
<dbReference type="InterPro" id="IPR020846">
    <property type="entry name" value="MFS_dom"/>
</dbReference>
<comment type="caution">
    <text evidence="10">The sequence shown here is derived from an EMBL/GenBank/DDBJ whole genome shotgun (WGS) entry which is preliminary data.</text>
</comment>
<organism evidence="10 11">
    <name type="scientific">Mesonia profundi</name>
    <dbReference type="NCBI Taxonomy" id="3070998"/>
    <lineage>
        <taxon>Bacteria</taxon>
        <taxon>Pseudomonadati</taxon>
        <taxon>Bacteroidota</taxon>
        <taxon>Flavobacteriia</taxon>
        <taxon>Flavobacteriales</taxon>
        <taxon>Flavobacteriaceae</taxon>
        <taxon>Mesonia</taxon>
    </lineage>
</organism>
<evidence type="ECO:0000256" key="7">
    <source>
        <dbReference type="ARBA" id="ARBA00023136"/>
    </source>
</evidence>
<feature type="transmembrane region" description="Helical" evidence="8">
    <location>
        <begin position="180"/>
        <end position="202"/>
    </location>
</feature>
<keyword evidence="11" id="KW-1185">Reference proteome</keyword>
<feature type="transmembrane region" description="Helical" evidence="8">
    <location>
        <begin position="381"/>
        <end position="401"/>
    </location>
</feature>
<proteinExistence type="inferred from homology"/>
<reference evidence="10 11" key="1">
    <citation type="submission" date="2023-08" db="EMBL/GenBank/DDBJ databases">
        <title>Mesonia sp. MT50, isolated from deep-sea sediment of the Mariana Trench.</title>
        <authorList>
            <person name="Fu H."/>
        </authorList>
    </citation>
    <scope>NUCLEOTIDE SEQUENCE [LARGE SCALE GENOMIC DNA]</scope>
    <source>
        <strain evidence="10 11">MT50</strain>
    </source>
</reference>
<dbReference type="Gene3D" id="1.20.1250.20">
    <property type="entry name" value="MFS general substrate transporter like domains"/>
    <property type="match status" value="1"/>
</dbReference>
<feature type="domain" description="Major facilitator superfamily (MFS) profile" evidence="9">
    <location>
        <begin position="24"/>
        <end position="406"/>
    </location>
</feature>
<dbReference type="PANTHER" id="PTHR43271:SF1">
    <property type="entry name" value="INNER MEMBRANE TRANSPORT PROTEIN YNFM"/>
    <property type="match status" value="1"/>
</dbReference>
<dbReference type="RefSeq" id="WP_308865293.1">
    <property type="nucleotide sequence ID" value="NZ_JAVHUL010000037.1"/>
</dbReference>
<sequence length="406" mass="44497">MIKNVASSTEAISEPRKAQKGTARYNRIKWAIFLAGISVFAQLYDFQALLGSVSDEFGKTPSQSSYLVSASTFGMAFGLLIFAFIADNFNRKNIMVFSLLSSTALTLMTPLIMNFEVLVGLNFLKGAFVSGVSAVTLAYLSEEVDKSSLGTAISFYLAGNTFGGMFGRVTTALLEGWFNWKISVLFIGVLGLVSALFFIRVFPHSRFFEPVRIPVKIKLSRMGKMLTNLNLLGIYIIAFCIMGSFVSVYNYLGFELKAPPYNLPHYLIAAIFLMYAFGIIGNLVAGSLSDKYSSKRIIRLALLAFILGIALMFSSNLILLLLGLTIFTIAFFSAHTVAGRLVTELTEKGKSMATSLYWLFYYVGSSLIGTSTGVFVNNGAWTSFFGVLLGLGVLSYFICLYSTCKL</sequence>
<evidence type="ECO:0000256" key="4">
    <source>
        <dbReference type="ARBA" id="ARBA00022475"/>
    </source>
</evidence>
<protein>
    <submittedName>
        <fullName evidence="10">MFS transporter</fullName>
    </submittedName>
</protein>
<feature type="transmembrane region" description="Helical" evidence="8">
    <location>
        <begin position="355"/>
        <end position="375"/>
    </location>
</feature>
<evidence type="ECO:0000313" key="11">
    <source>
        <dbReference type="Proteomes" id="UP001230915"/>
    </source>
</evidence>
<feature type="transmembrane region" description="Helical" evidence="8">
    <location>
        <begin position="119"/>
        <end position="140"/>
    </location>
</feature>
<dbReference type="PANTHER" id="PTHR43271">
    <property type="entry name" value="BLL2771 PROTEIN"/>
    <property type="match status" value="1"/>
</dbReference>
<keyword evidence="3" id="KW-0813">Transport</keyword>
<evidence type="ECO:0000256" key="8">
    <source>
        <dbReference type="SAM" id="Phobius"/>
    </source>
</evidence>
<name>A0ABU1A3P3_9FLAO</name>
<keyword evidence="7 8" id="KW-0472">Membrane</keyword>
<keyword evidence="6 8" id="KW-1133">Transmembrane helix</keyword>
<evidence type="ECO:0000313" key="10">
    <source>
        <dbReference type="EMBL" id="MDQ7918301.1"/>
    </source>
</evidence>
<keyword evidence="5 8" id="KW-0812">Transmembrane</keyword>
<feature type="transmembrane region" description="Helical" evidence="8">
    <location>
        <begin position="229"/>
        <end position="252"/>
    </location>
</feature>
<keyword evidence="4" id="KW-1003">Cell membrane</keyword>